<dbReference type="AlphaFoldDB" id="A0AAU7CHR9"/>
<dbReference type="InterPro" id="IPR045864">
    <property type="entry name" value="aa-tRNA-synth_II/BPL/LPL"/>
</dbReference>
<sequence length="512" mass="54886">MSREPSATAPAAERPIDTVRGTRDWLPSDHARLAALESLLLDRFARAGYEPLKTPVLEFTELHERKSGAGIVAKLFELSGTGQPGVCLRPELTAGIVRAYTAAAEPPPLPWRVSHSGPVFRYETPRPGRLREFQQVGVERLGDSGPLADGEVIWLADWALAQAGVEGATIRLGHVGLILEMLERSGLPAPLASALIEMLSEAAADGRDVRALERGLEQLSGWLQTAEAVEIPNAVERADDAGIDRLFRTLVPVVTGRRSGHEIVHRLRRKWDLSHGLLGALERVRAQVHDLAELKGHPDVVLARLARDYESSAPESVAALRTLVRTLSDYGVGLDRVELDLGFGRGIGFYSQMIFELLVPTPEGTVEVCGGGRYDGLARVLGSDRDDRGVGFAFGLERLAQVLEAQGRTTSAVTPCGFLVLAATAEAHPGAAQLATRLRNEQARAVLSADCGLDEATALAKSLGLALIVVVTGSLDSPNGMTVHDLVNSTQSASSVSDLVRLARAEAEGRRR</sequence>
<evidence type="ECO:0000256" key="2">
    <source>
        <dbReference type="ARBA" id="ARBA00017399"/>
    </source>
</evidence>
<dbReference type="InterPro" id="IPR006195">
    <property type="entry name" value="aa-tRNA-synth_II"/>
</dbReference>
<comment type="subunit">
    <text evidence="1">Homodimer.</text>
</comment>
<gene>
    <name evidence="5" type="ORF">V5E97_01445</name>
</gene>
<organism evidence="5">
    <name type="scientific">Singulisphaera sp. Ch08</name>
    <dbReference type="NCBI Taxonomy" id="3120278"/>
    <lineage>
        <taxon>Bacteria</taxon>
        <taxon>Pseudomonadati</taxon>
        <taxon>Planctomycetota</taxon>
        <taxon>Planctomycetia</taxon>
        <taxon>Isosphaerales</taxon>
        <taxon>Isosphaeraceae</taxon>
        <taxon>Singulisphaera</taxon>
    </lineage>
</organism>
<dbReference type="PANTHER" id="PTHR43707:SF1">
    <property type="entry name" value="HISTIDINE--TRNA LIGASE, MITOCHONDRIAL-RELATED"/>
    <property type="match status" value="1"/>
</dbReference>
<dbReference type="PANTHER" id="PTHR43707">
    <property type="entry name" value="HISTIDYL-TRNA SYNTHETASE"/>
    <property type="match status" value="1"/>
</dbReference>
<evidence type="ECO:0000256" key="1">
    <source>
        <dbReference type="ARBA" id="ARBA00011738"/>
    </source>
</evidence>
<reference evidence="5" key="1">
    <citation type="submission" date="2024-05" db="EMBL/GenBank/DDBJ databases">
        <title>Planctomycetes of the genus Singulisphaera possess chitinolytic capabilities.</title>
        <authorList>
            <person name="Ivanova A."/>
        </authorList>
    </citation>
    <scope>NUCLEOTIDE SEQUENCE</scope>
    <source>
        <strain evidence="5">Ch08T</strain>
    </source>
</reference>
<dbReference type="Pfam" id="PF13393">
    <property type="entry name" value="tRNA-synt_His"/>
    <property type="match status" value="2"/>
</dbReference>
<dbReference type="Gene3D" id="3.30.930.10">
    <property type="entry name" value="Bira Bifunctional Protein, Domain 2"/>
    <property type="match status" value="2"/>
</dbReference>
<protein>
    <recommendedName>
        <fullName evidence="2">Histidine--tRNA ligase</fullName>
    </recommendedName>
</protein>
<evidence type="ECO:0000256" key="3">
    <source>
        <dbReference type="PIRSR" id="PIRSR001549-1"/>
    </source>
</evidence>
<dbReference type="EMBL" id="CP155447">
    <property type="protein sequence ID" value="XBH04706.1"/>
    <property type="molecule type" value="Genomic_DNA"/>
</dbReference>
<dbReference type="RefSeq" id="WP_406697499.1">
    <property type="nucleotide sequence ID" value="NZ_CP155447.1"/>
</dbReference>
<feature type="binding site" evidence="3">
    <location>
        <position position="139"/>
    </location>
    <ligand>
        <name>L-histidine</name>
        <dbReference type="ChEBI" id="CHEBI:57595"/>
    </ligand>
</feature>
<dbReference type="GO" id="GO:0006427">
    <property type="term" value="P:histidyl-tRNA aminoacylation"/>
    <property type="evidence" value="ECO:0007669"/>
    <property type="project" value="TreeGrafter"/>
</dbReference>
<dbReference type="GO" id="GO:0004821">
    <property type="term" value="F:histidine-tRNA ligase activity"/>
    <property type="evidence" value="ECO:0007669"/>
    <property type="project" value="TreeGrafter"/>
</dbReference>
<dbReference type="CDD" id="cd00773">
    <property type="entry name" value="HisRS-like_core"/>
    <property type="match status" value="1"/>
</dbReference>
<dbReference type="PROSITE" id="PS50862">
    <property type="entry name" value="AA_TRNA_LIGASE_II"/>
    <property type="match status" value="1"/>
</dbReference>
<dbReference type="SUPFAM" id="SSF55681">
    <property type="entry name" value="Class II aaRS and biotin synthetases"/>
    <property type="match status" value="1"/>
</dbReference>
<feature type="domain" description="Aminoacyl-transfer RNA synthetases class-II family profile" evidence="4">
    <location>
        <begin position="1"/>
        <end position="415"/>
    </location>
</feature>
<evidence type="ECO:0000313" key="5">
    <source>
        <dbReference type="EMBL" id="XBH04706.1"/>
    </source>
</evidence>
<dbReference type="GO" id="GO:0005737">
    <property type="term" value="C:cytoplasm"/>
    <property type="evidence" value="ECO:0007669"/>
    <property type="project" value="InterPro"/>
</dbReference>
<accession>A0AAU7CHR9</accession>
<name>A0AAU7CHR9_9BACT</name>
<feature type="binding site" evidence="3">
    <location>
        <begin position="91"/>
        <end position="93"/>
    </location>
    <ligand>
        <name>L-histidine</name>
        <dbReference type="ChEBI" id="CHEBI:57595"/>
    </ligand>
</feature>
<feature type="binding site" evidence="3">
    <location>
        <position position="121"/>
    </location>
    <ligand>
        <name>L-histidine</name>
        <dbReference type="ChEBI" id="CHEBI:57595"/>
    </ligand>
</feature>
<dbReference type="InterPro" id="IPR004516">
    <property type="entry name" value="HisRS/HisZ"/>
</dbReference>
<proteinExistence type="predicted"/>
<feature type="binding site" evidence="3">
    <location>
        <position position="135"/>
    </location>
    <ligand>
        <name>L-histidine</name>
        <dbReference type="ChEBI" id="CHEBI:57595"/>
    </ligand>
</feature>
<dbReference type="PIRSF" id="PIRSF001549">
    <property type="entry name" value="His-tRNA_synth"/>
    <property type="match status" value="1"/>
</dbReference>
<dbReference type="InterPro" id="IPR041715">
    <property type="entry name" value="HisRS-like_core"/>
</dbReference>
<feature type="binding site" evidence="3">
    <location>
        <position position="345"/>
    </location>
    <ligand>
        <name>L-histidine</name>
        <dbReference type="ChEBI" id="CHEBI:57595"/>
    </ligand>
</feature>
<evidence type="ECO:0000259" key="4">
    <source>
        <dbReference type="PROSITE" id="PS50862"/>
    </source>
</evidence>